<accession>A0ABM6BBK2</accession>
<dbReference type="PROSITE" id="PS51740">
    <property type="entry name" value="SPOVT_ABRB"/>
    <property type="match status" value="1"/>
</dbReference>
<reference evidence="3" key="1">
    <citation type="submission" date="2016-01" db="EMBL/GenBank/DDBJ databases">
        <title>Complete genome of Planococcus kocurri type strain.</title>
        <authorList>
            <person name="See-Too W.S."/>
        </authorList>
    </citation>
    <scope>NUCLEOTIDE SEQUENCE [LARGE SCALE GENOMIC DNA]</scope>
    <source>
        <strain evidence="3">ATCC 43650</strain>
    </source>
</reference>
<dbReference type="InterPro" id="IPR007159">
    <property type="entry name" value="SpoVT-AbrB_dom"/>
</dbReference>
<evidence type="ECO:0000259" key="2">
    <source>
        <dbReference type="PROSITE" id="PS51740"/>
    </source>
</evidence>
<protein>
    <recommendedName>
        <fullName evidence="2">SpoVT-AbrB domain-containing protein</fullName>
    </recommendedName>
</protein>
<evidence type="ECO:0000256" key="1">
    <source>
        <dbReference type="PROSITE-ProRule" id="PRU01076"/>
    </source>
</evidence>
<dbReference type="Proteomes" id="UP000065533">
    <property type="component" value="Chromosome"/>
</dbReference>
<dbReference type="Gene3D" id="2.10.260.10">
    <property type="match status" value="1"/>
</dbReference>
<sequence>MPKLQEHSQDNELGKYVRLRNKGQITIPNEILEQLELTANTNLKVTVVDGRIVLIPMIEIAKDQAWYWTKTWQQDEKEAQQEIDKGQTSGPLAVEDALAWLDEEE</sequence>
<keyword evidence="1" id="KW-0238">DNA-binding</keyword>
<feature type="domain" description="SpoVT-AbrB" evidence="2">
    <location>
        <begin position="14"/>
        <end position="59"/>
    </location>
</feature>
<dbReference type="RefSeq" id="WP_058385272.1">
    <property type="nucleotide sequence ID" value="NZ_CP013661.2"/>
</dbReference>
<dbReference type="Pfam" id="PF04014">
    <property type="entry name" value="MazE_antitoxin"/>
    <property type="match status" value="1"/>
</dbReference>
<evidence type="ECO:0000313" key="4">
    <source>
        <dbReference type="Proteomes" id="UP000065533"/>
    </source>
</evidence>
<keyword evidence="4" id="KW-1185">Reference proteome</keyword>
<dbReference type="SUPFAM" id="SSF89447">
    <property type="entry name" value="AbrB/MazE/MraZ-like"/>
    <property type="match status" value="1"/>
</dbReference>
<evidence type="ECO:0000313" key="3">
    <source>
        <dbReference type="EMBL" id="ALS78613.1"/>
    </source>
</evidence>
<organism evidence="3 4">
    <name type="scientific">Planococcus kocurii</name>
    <dbReference type="NCBI Taxonomy" id="1374"/>
    <lineage>
        <taxon>Bacteria</taxon>
        <taxon>Bacillati</taxon>
        <taxon>Bacillota</taxon>
        <taxon>Bacilli</taxon>
        <taxon>Bacillales</taxon>
        <taxon>Caryophanaceae</taxon>
        <taxon>Planococcus</taxon>
    </lineage>
</organism>
<dbReference type="EMBL" id="CP013661">
    <property type="protein sequence ID" value="ALS78613.1"/>
    <property type="molecule type" value="Genomic_DNA"/>
</dbReference>
<dbReference type="SMART" id="SM00966">
    <property type="entry name" value="SpoVT_AbrB"/>
    <property type="match status" value="1"/>
</dbReference>
<name>A0ABM6BBK2_9BACL</name>
<proteinExistence type="predicted"/>
<dbReference type="NCBIfam" id="TIGR01439">
    <property type="entry name" value="lp_hng_hel_AbrB"/>
    <property type="match status" value="1"/>
</dbReference>
<gene>
    <name evidence="3" type="ORF">AUO94_08025</name>
</gene>
<dbReference type="InterPro" id="IPR037914">
    <property type="entry name" value="SpoVT-AbrB_sf"/>
</dbReference>